<evidence type="ECO:0000259" key="4">
    <source>
        <dbReference type="SMART" id="SM00382"/>
    </source>
</evidence>
<gene>
    <name evidence="5" type="ORF">HMPREF1866_02718</name>
</gene>
<dbReference type="InterPro" id="IPR050773">
    <property type="entry name" value="CbxX/CfxQ_RuBisCO_ESX"/>
</dbReference>
<dbReference type="GO" id="GO:0016887">
    <property type="term" value="F:ATP hydrolysis activity"/>
    <property type="evidence" value="ECO:0007669"/>
    <property type="project" value="InterPro"/>
</dbReference>
<organism evidence="5 6">
    <name type="scientific">Lachnoanaerobaculum saburreum</name>
    <dbReference type="NCBI Taxonomy" id="467210"/>
    <lineage>
        <taxon>Bacteria</taxon>
        <taxon>Bacillati</taxon>
        <taxon>Bacillota</taxon>
        <taxon>Clostridia</taxon>
        <taxon>Lachnospirales</taxon>
        <taxon>Lachnospiraceae</taxon>
        <taxon>Lachnoanaerobaculum</taxon>
    </lineage>
</organism>
<dbReference type="InterPro" id="IPR041627">
    <property type="entry name" value="AAA_lid_6"/>
</dbReference>
<dbReference type="EMBL" id="LSDA01000143">
    <property type="protein sequence ID" value="KXB53089.1"/>
    <property type="molecule type" value="Genomic_DNA"/>
</dbReference>
<evidence type="ECO:0000313" key="6">
    <source>
        <dbReference type="Proteomes" id="UP000070394"/>
    </source>
</evidence>
<dbReference type="Pfam" id="PF17866">
    <property type="entry name" value="AAA_lid_6"/>
    <property type="match status" value="1"/>
</dbReference>
<dbReference type="PANTHER" id="PTHR43392:SF2">
    <property type="entry name" value="AAA-TYPE ATPASE FAMILY PROTEIN _ ANKYRIN REPEAT FAMILY PROTEIN"/>
    <property type="match status" value="1"/>
</dbReference>
<comment type="similarity">
    <text evidence="1">Belongs to the CbxX/CfxQ family.</text>
</comment>
<dbReference type="PANTHER" id="PTHR43392">
    <property type="entry name" value="AAA-TYPE ATPASE FAMILY PROTEIN / ANKYRIN REPEAT FAMILY PROTEIN"/>
    <property type="match status" value="1"/>
</dbReference>
<dbReference type="Gene3D" id="1.10.150.20">
    <property type="entry name" value="5' to 3' exonuclease, C-terminal subdomain"/>
    <property type="match status" value="1"/>
</dbReference>
<evidence type="ECO:0000313" key="5">
    <source>
        <dbReference type="EMBL" id="KXB53089.1"/>
    </source>
</evidence>
<evidence type="ECO:0000256" key="2">
    <source>
        <dbReference type="ARBA" id="ARBA00022741"/>
    </source>
</evidence>
<dbReference type="SUPFAM" id="SSF52540">
    <property type="entry name" value="P-loop containing nucleoside triphosphate hydrolases"/>
    <property type="match status" value="1"/>
</dbReference>
<dbReference type="Pfam" id="PF00004">
    <property type="entry name" value="AAA"/>
    <property type="match status" value="1"/>
</dbReference>
<keyword evidence="2" id="KW-0547">Nucleotide-binding</keyword>
<dbReference type="GO" id="GO:0003677">
    <property type="term" value="F:DNA binding"/>
    <property type="evidence" value="ECO:0007669"/>
    <property type="project" value="InterPro"/>
</dbReference>
<dbReference type="Gene3D" id="3.40.50.300">
    <property type="entry name" value="P-loop containing nucleotide triphosphate hydrolases"/>
    <property type="match status" value="1"/>
</dbReference>
<accession>A0A133ZCC3</accession>
<dbReference type="Pfam" id="PF03118">
    <property type="entry name" value="RNA_pol_A_CTD"/>
    <property type="match status" value="1"/>
</dbReference>
<keyword evidence="6" id="KW-1185">Reference proteome</keyword>
<dbReference type="GO" id="GO:0006351">
    <property type="term" value="P:DNA-templated transcription"/>
    <property type="evidence" value="ECO:0007669"/>
    <property type="project" value="InterPro"/>
</dbReference>
<dbReference type="InterPro" id="IPR003593">
    <property type="entry name" value="AAA+_ATPase"/>
</dbReference>
<dbReference type="InterPro" id="IPR011260">
    <property type="entry name" value="RNAP_asu_C"/>
</dbReference>
<name>A0A133ZCC3_9FIRM</name>
<protein>
    <submittedName>
        <fullName evidence="5">ATPase, AAA family</fullName>
    </submittedName>
</protein>
<dbReference type="GO" id="GO:0003899">
    <property type="term" value="F:DNA-directed RNA polymerase activity"/>
    <property type="evidence" value="ECO:0007669"/>
    <property type="project" value="InterPro"/>
</dbReference>
<evidence type="ECO:0000256" key="3">
    <source>
        <dbReference type="ARBA" id="ARBA00022840"/>
    </source>
</evidence>
<keyword evidence="3" id="KW-0067">ATP-binding</keyword>
<dbReference type="InterPro" id="IPR003959">
    <property type="entry name" value="ATPase_AAA_core"/>
</dbReference>
<reference evidence="6" key="1">
    <citation type="submission" date="2016-01" db="EMBL/GenBank/DDBJ databases">
        <authorList>
            <person name="Mitreva M."/>
            <person name="Pepin K.H."/>
            <person name="Mihindukulasuriya K.A."/>
            <person name="Fulton R."/>
            <person name="Fronick C."/>
            <person name="O'Laughlin M."/>
            <person name="Miner T."/>
            <person name="Herter B."/>
            <person name="Rosa B.A."/>
            <person name="Cordes M."/>
            <person name="Tomlinson C."/>
            <person name="Wollam A."/>
            <person name="Palsikar V.B."/>
            <person name="Mardis E.R."/>
            <person name="Wilson R.K."/>
        </authorList>
    </citation>
    <scope>NUCLEOTIDE SEQUENCE [LARGE SCALE GENOMIC DNA]</scope>
    <source>
        <strain evidence="6">DNF00896</strain>
    </source>
</reference>
<dbReference type="AlphaFoldDB" id="A0A133ZCC3"/>
<dbReference type="STRING" id="467210.HMPREF1866_02718"/>
<dbReference type="GO" id="GO:0005524">
    <property type="term" value="F:ATP binding"/>
    <property type="evidence" value="ECO:0007669"/>
    <property type="project" value="UniProtKB-KW"/>
</dbReference>
<sequence length="612" mass="69638">MPRKSHCRLRPKQNNLKTKRGMAMNKTNEIRKEYLSSTSIVYTGAFNGEVYGVSDRFMTYGMYLKEGETLGFEIVMKPGESYKNYIYLDSDKEVCSDEFDWIFGNYAKVIPDKYILEDKTPKNDRIKYRAVACESMNINFRDDDILYKIHKSEYFEAMCKEISEVGGHISVIIKAGGNKDGNAGSIIFDFQKRISKKLKSLISMVFYGCILEEVGDEVNDNSISKNNLKGYIIILLKVLGLQQKLDKDSIDNLELGVRSYNALKKANITSIKKLLDMSDEELLKVRNLGRKNVTEIRTQLIEKNYISSCEDEFFENMEILEFHPIPEDIFDDIVDKRNYIDELQALVGIKAAKNQVKKILAFAKMRKAMEEKGEQLEPITLNMEFVGNPGTAKTTVARIVAGVLKEIGIITSGEFIEVGRADLVAQYVGQTAPMVKSVFQRAKGGVLFIDEAYSLLDKGNGRFGDEALNMIVQEMENNRKDTIVIFAGYPDEMDEFFLRNPGLRSRVPFRVRFDDYTVDELTDICELEAGKRGFLIDVKAKELIKEICESSTGNIENGNGRFCRNLVEKAVLNFALRNYGGDEAAENIEYILKKEDFNDITVFNRKKTAIGF</sequence>
<dbReference type="InterPro" id="IPR027417">
    <property type="entry name" value="P-loop_NTPase"/>
</dbReference>
<dbReference type="InterPro" id="IPR000641">
    <property type="entry name" value="CbxX/CfxQ"/>
</dbReference>
<dbReference type="Gene3D" id="1.10.8.60">
    <property type="match status" value="1"/>
</dbReference>
<dbReference type="SMART" id="SM00382">
    <property type="entry name" value="AAA"/>
    <property type="match status" value="1"/>
</dbReference>
<evidence type="ECO:0000256" key="1">
    <source>
        <dbReference type="ARBA" id="ARBA00010378"/>
    </source>
</evidence>
<proteinExistence type="inferred from homology"/>
<comment type="caution">
    <text evidence="5">The sequence shown here is derived from an EMBL/GenBank/DDBJ whole genome shotgun (WGS) entry which is preliminary data.</text>
</comment>
<dbReference type="SUPFAM" id="SSF47789">
    <property type="entry name" value="C-terminal domain of RNA polymerase alpha subunit"/>
    <property type="match status" value="1"/>
</dbReference>
<dbReference type="FunFam" id="3.40.50.300:FF:000216">
    <property type="entry name" value="Type VII secretion ATPase EccA"/>
    <property type="match status" value="1"/>
</dbReference>
<dbReference type="PRINTS" id="PR00819">
    <property type="entry name" value="CBXCFQXSUPER"/>
</dbReference>
<feature type="domain" description="AAA+ ATPase" evidence="4">
    <location>
        <begin position="379"/>
        <end position="517"/>
    </location>
</feature>
<dbReference type="Proteomes" id="UP000070394">
    <property type="component" value="Unassembled WGS sequence"/>
</dbReference>
<dbReference type="PATRIC" id="fig|467210.3.peg.2696"/>